<dbReference type="SUPFAM" id="SSF110296">
    <property type="entry name" value="Oligoxyloglucan reducing end-specific cellobiohydrolase"/>
    <property type="match status" value="2"/>
</dbReference>
<dbReference type="PROSITE" id="PS51173">
    <property type="entry name" value="CBM2"/>
    <property type="match status" value="1"/>
</dbReference>
<dbReference type="CDD" id="cd15482">
    <property type="entry name" value="Sialidase_non-viral"/>
    <property type="match status" value="1"/>
</dbReference>
<evidence type="ECO:0000256" key="8">
    <source>
        <dbReference type="SAM" id="MobiDB-lite"/>
    </source>
</evidence>
<dbReference type="AlphaFoldDB" id="A0A1W7D6A6"/>
<keyword evidence="5" id="KW-0326">Glycosidase</keyword>
<evidence type="ECO:0000256" key="6">
    <source>
        <dbReference type="ARBA" id="ARBA00023326"/>
    </source>
</evidence>
<gene>
    <name evidence="11" type="ORF">CAG99_25100</name>
</gene>
<dbReference type="Proteomes" id="UP000194218">
    <property type="component" value="Chromosome"/>
</dbReference>
<feature type="compositionally biased region" description="Pro residues" evidence="8">
    <location>
        <begin position="765"/>
        <end position="775"/>
    </location>
</feature>
<sequence>MAGLALTGGLLTAGTAAATAPAAPAAAPGGAPETGAAEHYTWDNAQIGGGGFVPGIVFNRSEPGLAYARTDIGGAYRWDEAGQEWIPLLDHVGWDEWGYSGVASIATDAVDPDRVYAAVGTYTNDWDPNNGAVLRSSDRGETWQTSELPFKLGGNMPGRGMGERLVVDPNDNDVLYLGAPSGHGLWRSTDAGETWAEVASFPNPGDYVLNPDDPWGLENDIIGVAWITFDPATGSPGSPTQTLYAGVADLEESVYRSTDGGATWQAVPGQPTGFLPHKGVLDEENGHLYVATSDNPGPYAGEDGEVWRLDTADGTWTDVSPVPAGDDRWFGFSGLTVDRQNPGTVMVTGYSSWWPDTQIFRSTDSGENWTQAWSWGAYPERAKRYEMDISEFPWLTFGSNPQPPEESPKLGWMTEGMEIDPFDSDRLMYGTGATLYGTTELTNWDRDETFTVRPMVRGLEETSVQDLAAPPGATEVLSGLGDVGGFRHTDVERVPDAMFPAFGTTTSLDFAELSPDTVVRVGNHVGEGTAPLVGFSTDGGSTWFQGTAPSGATGGTVAAAADGSRFVWSPAEGAGPHVSVGFGNSWTASRGLPQGARVEADRVDPDVFYGIAGGTFYVSTDGGATFSASAATGLPTGDVRFAAVPGARGDVWVAGGGLWRSTDAGATFTEVEGIAADNIGFGAAAPGADYHALYSSGVVDGVRGIHRSLDAGATWERINDDEHQWAWTGSAITGDPDVFGRVYIGTNGRGVIYGDTSESGGGEPGPGPGPGPGEPPAEADCSVGYRVSGQWQGGFQGEVTLRNTGDEPLSDWRLTWAFPSGQRIGQLWNGTFAQSGADVTVSPAAWNATLAPGASATIGFTGSWSGSNEAPRAFAVDGTACATG</sequence>
<evidence type="ECO:0000256" key="3">
    <source>
        <dbReference type="ARBA" id="ARBA00023001"/>
    </source>
</evidence>
<dbReference type="InterPro" id="IPR008965">
    <property type="entry name" value="CBM2/CBM3_carb-bd_dom_sf"/>
</dbReference>
<dbReference type="PANTHER" id="PTHR43739">
    <property type="entry name" value="XYLOGLUCANASE (EUROFUNG)"/>
    <property type="match status" value="1"/>
</dbReference>
<evidence type="ECO:0000256" key="9">
    <source>
        <dbReference type="SAM" id="SignalP"/>
    </source>
</evidence>
<dbReference type="GO" id="GO:0030245">
    <property type="term" value="P:cellulose catabolic process"/>
    <property type="evidence" value="ECO:0007669"/>
    <property type="project" value="UniProtKB-KW"/>
</dbReference>
<evidence type="ECO:0000256" key="4">
    <source>
        <dbReference type="ARBA" id="ARBA00023277"/>
    </source>
</evidence>
<keyword evidence="1 9" id="KW-0732">Signal</keyword>
<dbReference type="GO" id="GO:0030247">
    <property type="term" value="F:polysaccharide binding"/>
    <property type="evidence" value="ECO:0007669"/>
    <property type="project" value="UniProtKB-UniRule"/>
</dbReference>
<feature type="domain" description="CBM2" evidence="10">
    <location>
        <begin position="774"/>
        <end position="884"/>
    </location>
</feature>
<dbReference type="FunFam" id="2.130.10.10:FF:000534">
    <property type="entry name" value="Xyloglucanase Xgh74A"/>
    <property type="match status" value="1"/>
</dbReference>
<evidence type="ECO:0000313" key="11">
    <source>
        <dbReference type="EMBL" id="ARQ72631.1"/>
    </source>
</evidence>
<feature type="signal peptide" evidence="9">
    <location>
        <begin position="1"/>
        <end position="18"/>
    </location>
</feature>
<dbReference type="Pfam" id="PF00553">
    <property type="entry name" value="CBM_2"/>
    <property type="match status" value="1"/>
</dbReference>
<protein>
    <submittedName>
        <fullName evidence="11">Xyloglucanase</fullName>
    </submittedName>
</protein>
<dbReference type="InterPro" id="IPR012291">
    <property type="entry name" value="CBM2_carb-bd_dom_sf"/>
</dbReference>
<dbReference type="GO" id="GO:0004553">
    <property type="term" value="F:hydrolase activity, hydrolyzing O-glycosyl compounds"/>
    <property type="evidence" value="ECO:0007669"/>
    <property type="project" value="InterPro"/>
</dbReference>
<evidence type="ECO:0000256" key="2">
    <source>
        <dbReference type="ARBA" id="ARBA00022801"/>
    </source>
</evidence>
<keyword evidence="3" id="KW-0136">Cellulose degradation</keyword>
<dbReference type="PANTHER" id="PTHR43739:SF2">
    <property type="entry name" value="OLIGOXYLOGLUCAN-REDUCING END-SPECIFIC XYLOGLUCANASE-RELATED"/>
    <property type="match status" value="1"/>
</dbReference>
<evidence type="ECO:0000313" key="12">
    <source>
        <dbReference type="Proteomes" id="UP000194218"/>
    </source>
</evidence>
<dbReference type="Gene3D" id="2.60.40.290">
    <property type="match status" value="1"/>
</dbReference>
<keyword evidence="4" id="KW-0119">Carbohydrate metabolism</keyword>
<dbReference type="InterPro" id="IPR018366">
    <property type="entry name" value="CBM2_CS"/>
</dbReference>
<dbReference type="InterPro" id="IPR001919">
    <property type="entry name" value="CBD2"/>
</dbReference>
<dbReference type="InterPro" id="IPR015943">
    <property type="entry name" value="WD40/YVTN_repeat-like_dom_sf"/>
</dbReference>
<dbReference type="InterPro" id="IPR052025">
    <property type="entry name" value="Xyloglucanase_GH74"/>
</dbReference>
<dbReference type="EMBL" id="CP021121">
    <property type="protein sequence ID" value="ARQ72631.1"/>
    <property type="molecule type" value="Genomic_DNA"/>
</dbReference>
<evidence type="ECO:0000259" key="10">
    <source>
        <dbReference type="PROSITE" id="PS51173"/>
    </source>
</evidence>
<evidence type="ECO:0000256" key="1">
    <source>
        <dbReference type="ARBA" id="ARBA00022729"/>
    </source>
</evidence>
<dbReference type="PROSITE" id="PS00561">
    <property type="entry name" value="CBM2_A"/>
    <property type="match status" value="1"/>
</dbReference>
<keyword evidence="12" id="KW-1185">Reference proteome</keyword>
<feature type="region of interest" description="Disordered" evidence="8">
    <location>
        <begin position="753"/>
        <end position="779"/>
    </location>
</feature>
<keyword evidence="2" id="KW-0378">Hydrolase</keyword>
<feature type="chain" id="PRO_5039407631" evidence="9">
    <location>
        <begin position="19"/>
        <end position="884"/>
    </location>
</feature>
<dbReference type="SUPFAM" id="SSF49384">
    <property type="entry name" value="Carbohydrate-binding domain"/>
    <property type="match status" value="1"/>
</dbReference>
<dbReference type="GO" id="GO:0010411">
    <property type="term" value="P:xyloglucan metabolic process"/>
    <property type="evidence" value="ECO:0007669"/>
    <property type="project" value="TreeGrafter"/>
</dbReference>
<organism evidence="11 12">
    <name type="scientific">Streptomyces marincola</name>
    <dbReference type="NCBI Taxonomy" id="2878388"/>
    <lineage>
        <taxon>Bacteria</taxon>
        <taxon>Bacillati</taxon>
        <taxon>Actinomycetota</taxon>
        <taxon>Actinomycetes</taxon>
        <taxon>Kitasatosporales</taxon>
        <taxon>Streptomycetaceae</taxon>
        <taxon>Streptomyces</taxon>
    </lineage>
</organism>
<keyword evidence="6" id="KW-0624">Polysaccharide degradation</keyword>
<accession>A0A1W7D6A6</accession>
<dbReference type="KEGG" id="smao:CAG99_25100"/>
<evidence type="ECO:0000256" key="5">
    <source>
        <dbReference type="ARBA" id="ARBA00023295"/>
    </source>
</evidence>
<evidence type="ECO:0000256" key="7">
    <source>
        <dbReference type="ARBA" id="ARBA00037986"/>
    </source>
</evidence>
<dbReference type="OrthoDB" id="9764804at2"/>
<dbReference type="SMART" id="SM00637">
    <property type="entry name" value="CBD_II"/>
    <property type="match status" value="1"/>
</dbReference>
<comment type="similarity">
    <text evidence="7">Belongs to the glycosyl hydrolase 74 family.</text>
</comment>
<name>A0A1W7D6A6_9ACTN</name>
<reference evidence="11 12" key="1">
    <citation type="submission" date="2017-05" db="EMBL/GenBank/DDBJ databases">
        <title>Complete genome sequence of Streptomyces sp. SCSIO 03032 revealed the diverse biosynthetic pathways for its bioactive secondary metabolites.</title>
        <authorList>
            <person name="Ma L."/>
            <person name="Zhu Y."/>
            <person name="Zhang W."/>
            <person name="Zhang G."/>
            <person name="Tian X."/>
            <person name="Zhang S."/>
            <person name="Zhang C."/>
        </authorList>
    </citation>
    <scope>NUCLEOTIDE SEQUENCE [LARGE SCALE GENOMIC DNA]</scope>
    <source>
        <strain evidence="11 12">SCSIO 03032</strain>
    </source>
</reference>
<dbReference type="Gene3D" id="2.130.10.10">
    <property type="entry name" value="YVTN repeat-like/Quinoprotein amine dehydrogenase"/>
    <property type="match status" value="2"/>
</dbReference>
<proteinExistence type="inferred from homology"/>